<evidence type="ECO:0000256" key="1">
    <source>
        <dbReference type="SAM" id="MobiDB-lite"/>
    </source>
</evidence>
<comment type="caution">
    <text evidence="2">The sequence shown here is derived from an EMBL/GenBank/DDBJ whole genome shotgun (WGS) entry which is preliminary data.</text>
</comment>
<gene>
    <name evidence="2" type="ORF">C823_03457</name>
</gene>
<dbReference type="EMBL" id="AQFT01000100">
    <property type="protein sequence ID" value="EMZ24179.1"/>
    <property type="molecule type" value="Genomic_DNA"/>
</dbReference>
<keyword evidence="3" id="KW-1185">Reference proteome</keyword>
<proteinExistence type="predicted"/>
<reference evidence="2 3" key="1">
    <citation type="journal article" date="2014" name="Genome Announc.">
        <title>Draft genome sequences of the altered schaedler flora, a defined bacterial community from gnotobiotic mice.</title>
        <authorList>
            <person name="Wannemuehler M.J."/>
            <person name="Overstreet A.M."/>
            <person name="Ward D.V."/>
            <person name="Phillips G.J."/>
        </authorList>
    </citation>
    <scope>NUCLEOTIDE SEQUENCE [LARGE SCALE GENOMIC DNA]</scope>
    <source>
        <strain evidence="2 3">ASF492</strain>
    </source>
</reference>
<sequence length="52" mass="5851">MKKKEENVYKEMTDREMQHIQGSGNMDETNISEHNFSAIVLGKGAGHSEKKG</sequence>
<dbReference type="Proteomes" id="UP000012589">
    <property type="component" value="Unassembled WGS sequence"/>
</dbReference>
<protein>
    <submittedName>
        <fullName evidence="2">Bacteriocin-type signal sequence</fullName>
    </submittedName>
</protein>
<evidence type="ECO:0000313" key="2">
    <source>
        <dbReference type="EMBL" id="EMZ24179.1"/>
    </source>
</evidence>
<dbReference type="HOGENOM" id="CLU_3079978_0_0_9"/>
<dbReference type="NCBIfam" id="TIGR01847">
    <property type="entry name" value="bacteriocin_sig"/>
    <property type="match status" value="1"/>
</dbReference>
<accession>N2AIB3</accession>
<name>N2AIB3_9FIRM</name>
<dbReference type="PATRIC" id="fig|1235802.3.peg.3641"/>
<feature type="compositionally biased region" description="Polar residues" evidence="1">
    <location>
        <begin position="20"/>
        <end position="29"/>
    </location>
</feature>
<feature type="compositionally biased region" description="Basic and acidic residues" evidence="1">
    <location>
        <begin position="1"/>
        <end position="18"/>
    </location>
</feature>
<dbReference type="InterPro" id="IPR010133">
    <property type="entry name" value="Bacteriocin_signal_seq"/>
</dbReference>
<evidence type="ECO:0000313" key="3">
    <source>
        <dbReference type="Proteomes" id="UP000012589"/>
    </source>
</evidence>
<organism evidence="2 3">
    <name type="scientific">Eubacterium plexicaudatum ASF492</name>
    <dbReference type="NCBI Taxonomy" id="1235802"/>
    <lineage>
        <taxon>Bacteria</taxon>
        <taxon>Bacillati</taxon>
        <taxon>Bacillota</taxon>
        <taxon>Clostridia</taxon>
        <taxon>Eubacteriales</taxon>
        <taxon>Eubacteriaceae</taxon>
        <taxon>Eubacterium</taxon>
    </lineage>
</organism>
<dbReference type="STRING" id="1235802.C823_03457"/>
<feature type="region of interest" description="Disordered" evidence="1">
    <location>
        <begin position="1"/>
        <end position="29"/>
    </location>
</feature>
<dbReference type="AlphaFoldDB" id="N2AIB3"/>